<evidence type="ECO:0000256" key="5">
    <source>
        <dbReference type="ARBA" id="ARBA00023033"/>
    </source>
</evidence>
<keyword evidence="6" id="KW-0472">Membrane</keyword>
<keyword evidence="6" id="KW-0812">Transmembrane</keyword>
<organism evidence="8 9">
    <name type="scientific">Aspergillus avenaceus</name>
    <dbReference type="NCBI Taxonomy" id="36643"/>
    <lineage>
        <taxon>Eukaryota</taxon>
        <taxon>Fungi</taxon>
        <taxon>Dikarya</taxon>
        <taxon>Ascomycota</taxon>
        <taxon>Pezizomycotina</taxon>
        <taxon>Eurotiomycetes</taxon>
        <taxon>Eurotiomycetidae</taxon>
        <taxon>Eurotiales</taxon>
        <taxon>Aspergillaceae</taxon>
        <taxon>Aspergillus</taxon>
        <taxon>Aspergillus subgen. Circumdati</taxon>
    </lineage>
</organism>
<keyword evidence="5" id="KW-0503">Monooxygenase</keyword>
<dbReference type="GO" id="GO:0071949">
    <property type="term" value="F:FAD binding"/>
    <property type="evidence" value="ECO:0007669"/>
    <property type="project" value="InterPro"/>
</dbReference>
<dbReference type="PANTHER" id="PTHR47178:SF6">
    <property type="entry name" value="FAD-BINDING DOMAIN-CONTAINING PROTEIN"/>
    <property type="match status" value="1"/>
</dbReference>
<keyword evidence="3" id="KW-0274">FAD</keyword>
<dbReference type="AlphaFoldDB" id="A0A5N6TX11"/>
<comment type="cofactor">
    <cofactor evidence="1">
        <name>FAD</name>
        <dbReference type="ChEBI" id="CHEBI:57692"/>
    </cofactor>
</comment>
<name>A0A5N6TX11_ASPAV</name>
<dbReference type="PRINTS" id="PR00420">
    <property type="entry name" value="RNGMNOXGNASE"/>
</dbReference>
<protein>
    <recommendedName>
        <fullName evidence="7">FAD-binding domain-containing protein</fullName>
    </recommendedName>
</protein>
<keyword evidence="2" id="KW-0285">Flavoprotein</keyword>
<evidence type="ECO:0000256" key="1">
    <source>
        <dbReference type="ARBA" id="ARBA00001974"/>
    </source>
</evidence>
<evidence type="ECO:0000256" key="3">
    <source>
        <dbReference type="ARBA" id="ARBA00022827"/>
    </source>
</evidence>
<evidence type="ECO:0000313" key="9">
    <source>
        <dbReference type="Proteomes" id="UP000325780"/>
    </source>
</evidence>
<evidence type="ECO:0000313" key="8">
    <source>
        <dbReference type="EMBL" id="KAE8150926.1"/>
    </source>
</evidence>
<dbReference type="PANTHER" id="PTHR47178">
    <property type="entry name" value="MONOOXYGENASE, FAD-BINDING"/>
    <property type="match status" value="1"/>
</dbReference>
<evidence type="ECO:0000256" key="6">
    <source>
        <dbReference type="SAM" id="Phobius"/>
    </source>
</evidence>
<feature type="transmembrane region" description="Helical" evidence="6">
    <location>
        <begin position="420"/>
        <end position="440"/>
    </location>
</feature>
<dbReference type="Gene3D" id="3.50.50.60">
    <property type="entry name" value="FAD/NAD(P)-binding domain"/>
    <property type="match status" value="1"/>
</dbReference>
<reference evidence="8 9" key="1">
    <citation type="submission" date="2019-04" db="EMBL/GenBank/DDBJ databases">
        <title>Friends and foes A comparative genomics study of 23 Aspergillus species from section Flavi.</title>
        <authorList>
            <consortium name="DOE Joint Genome Institute"/>
            <person name="Kjaerbolling I."/>
            <person name="Vesth T."/>
            <person name="Frisvad J.C."/>
            <person name="Nybo J.L."/>
            <person name="Theobald S."/>
            <person name="Kildgaard S."/>
            <person name="Isbrandt T."/>
            <person name="Kuo A."/>
            <person name="Sato A."/>
            <person name="Lyhne E.K."/>
            <person name="Kogle M.E."/>
            <person name="Wiebenga A."/>
            <person name="Kun R.S."/>
            <person name="Lubbers R.J."/>
            <person name="Makela M.R."/>
            <person name="Barry K."/>
            <person name="Chovatia M."/>
            <person name="Clum A."/>
            <person name="Daum C."/>
            <person name="Haridas S."/>
            <person name="He G."/>
            <person name="LaButti K."/>
            <person name="Lipzen A."/>
            <person name="Mondo S."/>
            <person name="Riley R."/>
            <person name="Salamov A."/>
            <person name="Simmons B.A."/>
            <person name="Magnuson J.K."/>
            <person name="Henrissat B."/>
            <person name="Mortensen U.H."/>
            <person name="Larsen T.O."/>
            <person name="Devries R.P."/>
            <person name="Grigoriev I.V."/>
            <person name="Machida M."/>
            <person name="Baker S.E."/>
            <person name="Andersen M.R."/>
        </authorList>
    </citation>
    <scope>NUCLEOTIDE SEQUENCE [LARGE SCALE GENOMIC DNA]</scope>
    <source>
        <strain evidence="8 9">IBT 18842</strain>
    </source>
</reference>
<dbReference type="InterPro" id="IPR036188">
    <property type="entry name" value="FAD/NAD-bd_sf"/>
</dbReference>
<evidence type="ECO:0000256" key="4">
    <source>
        <dbReference type="ARBA" id="ARBA00023002"/>
    </source>
</evidence>
<evidence type="ECO:0000256" key="2">
    <source>
        <dbReference type="ARBA" id="ARBA00022630"/>
    </source>
</evidence>
<dbReference type="Proteomes" id="UP000325780">
    <property type="component" value="Unassembled WGS sequence"/>
</dbReference>
<dbReference type="GO" id="GO:0004497">
    <property type="term" value="F:monooxygenase activity"/>
    <property type="evidence" value="ECO:0007669"/>
    <property type="project" value="UniProtKB-KW"/>
</dbReference>
<sequence>MGFRVVIIGAGPAGSVLANGLLRNNVEFCVYERDEESSKREGYLIRLGEDALRGFKACLSKSQIDTILGKFSQTDVSLSTAPAVYNSRFQLLVELDRLPGYPTGASINRVVLRDELMKPIKEAGKVQYNKTYSHYGITRRPDGSEKVLVYFDDGTTDECDVLIGADGSASKVNHQVGARNLVKITSHWGFHAKGKLPLDRVKQLPPKVLEAPIVVFSRGALFYFALYIPPSGKLPEKVKSIANGQYDESMASFYWSMHIPRHRIPYKSAADIPDRLQLCLDNMEGWAPELRMMATIGSTDEDASLYAGKLRGSDRLPPDWRSRCQGNSIEGHPRVWLIGDAVHTMLPNRGQGGNQALRDCSEILPELLKLNDQALAGQVPSTEDIRSACDRYETIMFPRAFDWVKTSGGTGAPDFDLDGMLGYMVLVFSTFALPVVIAFYRIGQFLTHIF</sequence>
<dbReference type="Pfam" id="PF01494">
    <property type="entry name" value="FAD_binding_3"/>
    <property type="match status" value="1"/>
</dbReference>
<dbReference type="InterPro" id="IPR002938">
    <property type="entry name" value="FAD-bd"/>
</dbReference>
<gene>
    <name evidence="8" type="ORF">BDV25DRAFT_129180</name>
</gene>
<keyword evidence="4" id="KW-0560">Oxidoreductase</keyword>
<feature type="domain" description="FAD-binding" evidence="7">
    <location>
        <begin position="334"/>
        <end position="368"/>
    </location>
</feature>
<dbReference type="SUPFAM" id="SSF51905">
    <property type="entry name" value="FAD/NAD(P)-binding domain"/>
    <property type="match status" value="1"/>
</dbReference>
<dbReference type="OrthoDB" id="47494at2759"/>
<accession>A0A5N6TX11</accession>
<keyword evidence="6" id="KW-1133">Transmembrane helix</keyword>
<keyword evidence="9" id="KW-1185">Reference proteome</keyword>
<evidence type="ECO:0000259" key="7">
    <source>
        <dbReference type="Pfam" id="PF01494"/>
    </source>
</evidence>
<dbReference type="EMBL" id="ML742082">
    <property type="protein sequence ID" value="KAE8150926.1"/>
    <property type="molecule type" value="Genomic_DNA"/>
</dbReference>
<proteinExistence type="predicted"/>